<evidence type="ECO:0000256" key="2">
    <source>
        <dbReference type="ARBA" id="ARBA00022679"/>
    </source>
</evidence>
<dbReference type="Gene3D" id="3.30.70.270">
    <property type="match status" value="1"/>
</dbReference>
<keyword evidence="2" id="KW-0808">Transferase</keyword>
<dbReference type="CDD" id="cd01647">
    <property type="entry name" value="RT_LTR"/>
    <property type="match status" value="1"/>
</dbReference>
<keyword evidence="1" id="KW-0645">Protease</keyword>
<organism evidence="9 10">
    <name type="scientific">Ceratitis capitata</name>
    <name type="common">Mediterranean fruit fly</name>
    <name type="synonym">Tephritis capitata</name>
    <dbReference type="NCBI Taxonomy" id="7213"/>
    <lineage>
        <taxon>Eukaryota</taxon>
        <taxon>Metazoa</taxon>
        <taxon>Ecdysozoa</taxon>
        <taxon>Arthropoda</taxon>
        <taxon>Hexapoda</taxon>
        <taxon>Insecta</taxon>
        <taxon>Pterygota</taxon>
        <taxon>Neoptera</taxon>
        <taxon>Endopterygota</taxon>
        <taxon>Diptera</taxon>
        <taxon>Brachycera</taxon>
        <taxon>Muscomorpha</taxon>
        <taxon>Tephritoidea</taxon>
        <taxon>Tephritidae</taxon>
        <taxon>Ceratitis</taxon>
        <taxon>Ceratitis</taxon>
    </lineage>
</organism>
<dbReference type="AlphaFoldDB" id="A0A811U9N4"/>
<accession>A0A811U9N4</accession>
<reference evidence="9" key="1">
    <citation type="submission" date="2020-11" db="EMBL/GenBank/DDBJ databases">
        <authorList>
            <person name="Whitehead M."/>
        </authorList>
    </citation>
    <scope>NUCLEOTIDE SEQUENCE</scope>
    <source>
        <strain evidence="9">EGII</strain>
    </source>
</reference>
<evidence type="ECO:0000256" key="5">
    <source>
        <dbReference type="ARBA" id="ARBA00022759"/>
    </source>
</evidence>
<evidence type="ECO:0000256" key="7">
    <source>
        <dbReference type="ARBA" id="ARBA00022918"/>
    </source>
</evidence>
<keyword evidence="10" id="KW-1185">Reference proteome</keyword>
<dbReference type="GO" id="GO:0004519">
    <property type="term" value="F:endonuclease activity"/>
    <property type="evidence" value="ECO:0007669"/>
    <property type="project" value="UniProtKB-KW"/>
</dbReference>
<feature type="domain" description="Reverse transcriptase" evidence="8">
    <location>
        <begin position="1"/>
        <end position="130"/>
    </location>
</feature>
<dbReference type="PANTHER" id="PTHR24559">
    <property type="entry name" value="TRANSPOSON TY3-I GAG-POL POLYPROTEIN"/>
    <property type="match status" value="1"/>
</dbReference>
<dbReference type="EMBL" id="CAJHJT010000001">
    <property type="protein sequence ID" value="CAD6995210.1"/>
    <property type="molecule type" value="Genomic_DNA"/>
</dbReference>
<name>A0A811U9N4_CERCA</name>
<dbReference type="GO" id="GO:0008233">
    <property type="term" value="F:peptidase activity"/>
    <property type="evidence" value="ECO:0007669"/>
    <property type="project" value="UniProtKB-KW"/>
</dbReference>
<dbReference type="PROSITE" id="PS50878">
    <property type="entry name" value="RT_POL"/>
    <property type="match status" value="1"/>
</dbReference>
<evidence type="ECO:0000256" key="1">
    <source>
        <dbReference type="ARBA" id="ARBA00022670"/>
    </source>
</evidence>
<evidence type="ECO:0000259" key="8">
    <source>
        <dbReference type="PROSITE" id="PS50878"/>
    </source>
</evidence>
<proteinExistence type="predicted"/>
<dbReference type="FunFam" id="3.10.10.10:FF:000007">
    <property type="entry name" value="Retrovirus-related Pol polyprotein from transposon 17.6-like Protein"/>
    <property type="match status" value="1"/>
</dbReference>
<evidence type="ECO:0000313" key="10">
    <source>
        <dbReference type="Proteomes" id="UP000606786"/>
    </source>
</evidence>
<evidence type="ECO:0000256" key="3">
    <source>
        <dbReference type="ARBA" id="ARBA00022695"/>
    </source>
</evidence>
<protein>
    <submittedName>
        <fullName evidence="9">(Mediterranean fruit fly) hypothetical protein</fullName>
    </submittedName>
</protein>
<evidence type="ECO:0000313" key="9">
    <source>
        <dbReference type="EMBL" id="CAD6995210.1"/>
    </source>
</evidence>
<dbReference type="InterPro" id="IPR043128">
    <property type="entry name" value="Rev_trsase/Diguanyl_cyclase"/>
</dbReference>
<dbReference type="InterPro" id="IPR000477">
    <property type="entry name" value="RT_dom"/>
</dbReference>
<dbReference type="Pfam" id="PF00078">
    <property type="entry name" value="RVT_1"/>
    <property type="match status" value="1"/>
</dbReference>
<sequence>MLKELLDNDIICKSESEYASPIRSEGLRVDFRRLNQQMRKEIFPSPNIEEELQRAKSFKYFSVLDLNSGYYQIPIEESSRKYTAFITTEGLYGFKRMPFGLKNAPAVFQRLIVKIKDSVKPNEMTGNYCL</sequence>
<dbReference type="PANTHER" id="PTHR24559:SF444">
    <property type="entry name" value="REVERSE TRANSCRIPTASE DOMAIN-CONTAINING PROTEIN"/>
    <property type="match status" value="1"/>
</dbReference>
<evidence type="ECO:0000256" key="6">
    <source>
        <dbReference type="ARBA" id="ARBA00022801"/>
    </source>
</evidence>
<dbReference type="GO" id="GO:0003964">
    <property type="term" value="F:RNA-directed DNA polymerase activity"/>
    <property type="evidence" value="ECO:0007669"/>
    <property type="project" value="UniProtKB-KW"/>
</dbReference>
<dbReference type="SUPFAM" id="SSF56672">
    <property type="entry name" value="DNA/RNA polymerases"/>
    <property type="match status" value="1"/>
</dbReference>
<evidence type="ECO:0000256" key="4">
    <source>
        <dbReference type="ARBA" id="ARBA00022722"/>
    </source>
</evidence>
<comment type="caution">
    <text evidence="9">The sequence shown here is derived from an EMBL/GenBank/DDBJ whole genome shotgun (WGS) entry which is preliminary data.</text>
</comment>
<keyword evidence="3" id="KW-0548">Nucleotidyltransferase</keyword>
<dbReference type="Gene3D" id="3.10.10.10">
    <property type="entry name" value="HIV Type 1 Reverse Transcriptase, subunit A, domain 1"/>
    <property type="match status" value="1"/>
</dbReference>
<keyword evidence="4" id="KW-0540">Nuclease</keyword>
<dbReference type="Proteomes" id="UP000606786">
    <property type="component" value="Unassembled WGS sequence"/>
</dbReference>
<keyword evidence="5" id="KW-0255">Endonuclease</keyword>
<keyword evidence="6" id="KW-0378">Hydrolase</keyword>
<dbReference type="GO" id="GO:0006508">
    <property type="term" value="P:proteolysis"/>
    <property type="evidence" value="ECO:0007669"/>
    <property type="project" value="UniProtKB-KW"/>
</dbReference>
<keyword evidence="7" id="KW-0695">RNA-directed DNA polymerase</keyword>
<dbReference type="InterPro" id="IPR043502">
    <property type="entry name" value="DNA/RNA_pol_sf"/>
</dbReference>
<dbReference type="InterPro" id="IPR053134">
    <property type="entry name" value="RNA-dir_DNA_polymerase"/>
</dbReference>
<gene>
    <name evidence="9" type="ORF">CCAP1982_LOCUS3929</name>
</gene>